<evidence type="ECO:0000256" key="2">
    <source>
        <dbReference type="SAM" id="MobiDB-lite"/>
    </source>
</evidence>
<dbReference type="InterPro" id="IPR007145">
    <property type="entry name" value="MAP65_Ase1_PRC1"/>
</dbReference>
<protein>
    <submittedName>
        <fullName evidence="3">Uncharacterized protein</fullName>
    </submittedName>
</protein>
<sequence>MDSASANSTQVLERTLTPQEQSQKIRDELDSLDDLWKRLAVDDTLKASIIAAAAKATMDHLCPQKKARRRLSVIDRTDAVLNMIKTTISQLNDLWDQVSMDEDRRLARVDIAYSHMESLLSDMVSSEMAMVQTIHEQMDEFKTKIVEMRRELGMTPFDMTAFPDKSVALWKALEADVKELHVQRTKVLEEQRIVIDRFAHLTSRLGSDCSDETAASLPDTSVLAPRATIDDLRERSARMEELLAERVERVKEAQRDINQWITRMGADYDENVAAVLEVDVRAEESALTATLMEQMDEIRATMAAQYEEWLSGREFEYNEHIARLAELWEMCCVEEEERRLPPSFDPTAPDSVDAAKEEVRRLEAIYDSRREVYEKVAVWKTHWTEKLQFESSENSLDKYTNRGGALDQRIKYENRLVKQLLPHAVQAVADAYSAYITAHPDDRVLIEGMEPLAYIRHVANTHDLEKEMEREQKVQARKAQLLQETKWGTTPGRSGAQLGRRPLTASASAARLGPAAKIARVGGATTPATNEVAAAAAADFTFDQSAISAISPTRKADKVFPKTSSPKGSRVTVAPGTRFASPAKGKSSATATPKRPLASANKK</sequence>
<evidence type="ECO:0000313" key="4">
    <source>
        <dbReference type="Proteomes" id="UP001432322"/>
    </source>
</evidence>
<dbReference type="GO" id="GO:0005737">
    <property type="term" value="C:cytoplasm"/>
    <property type="evidence" value="ECO:0007669"/>
    <property type="project" value="TreeGrafter"/>
</dbReference>
<dbReference type="PANTHER" id="PTHR19321">
    <property type="entry name" value="PROTEIN REGULATOR OF CYTOKINESIS 1 PRC1-RELATED"/>
    <property type="match status" value="1"/>
</dbReference>
<feature type="region of interest" description="Disordered" evidence="2">
    <location>
        <begin position="1"/>
        <end position="22"/>
    </location>
</feature>
<dbReference type="AlphaFoldDB" id="A0AAV5V087"/>
<dbReference type="Proteomes" id="UP001432322">
    <property type="component" value="Unassembled WGS sequence"/>
</dbReference>
<proteinExistence type="predicted"/>
<name>A0AAV5V087_9BILA</name>
<dbReference type="GO" id="GO:0051256">
    <property type="term" value="P:mitotic spindle midzone assembly"/>
    <property type="evidence" value="ECO:0007669"/>
    <property type="project" value="TreeGrafter"/>
</dbReference>
<feature type="region of interest" description="Disordered" evidence="2">
    <location>
        <begin position="553"/>
        <end position="603"/>
    </location>
</feature>
<dbReference type="GO" id="GO:1990023">
    <property type="term" value="C:mitotic spindle midzone"/>
    <property type="evidence" value="ECO:0007669"/>
    <property type="project" value="TreeGrafter"/>
</dbReference>
<comment type="caution">
    <text evidence="3">The sequence shown here is derived from an EMBL/GenBank/DDBJ whole genome shotgun (WGS) entry which is preliminary data.</text>
</comment>
<dbReference type="Pfam" id="PF03999">
    <property type="entry name" value="MAP65_ASE1"/>
    <property type="match status" value="1"/>
</dbReference>
<evidence type="ECO:0000256" key="1">
    <source>
        <dbReference type="SAM" id="Coils"/>
    </source>
</evidence>
<dbReference type="GO" id="GO:0008017">
    <property type="term" value="F:microtubule binding"/>
    <property type="evidence" value="ECO:0007669"/>
    <property type="project" value="InterPro"/>
</dbReference>
<gene>
    <name evidence="3" type="ORF">PFISCL1PPCAC_3130</name>
</gene>
<evidence type="ECO:0000313" key="3">
    <source>
        <dbReference type="EMBL" id="GMT11833.1"/>
    </source>
</evidence>
<keyword evidence="4" id="KW-1185">Reference proteome</keyword>
<feature type="coiled-coil region" evidence="1">
    <location>
        <begin position="229"/>
        <end position="256"/>
    </location>
</feature>
<accession>A0AAV5V087</accession>
<reference evidence="3" key="1">
    <citation type="submission" date="2023-10" db="EMBL/GenBank/DDBJ databases">
        <title>Genome assembly of Pristionchus species.</title>
        <authorList>
            <person name="Yoshida K."/>
            <person name="Sommer R.J."/>
        </authorList>
    </citation>
    <scope>NUCLEOTIDE SEQUENCE</scope>
    <source>
        <strain evidence="3">RS5133</strain>
    </source>
</reference>
<dbReference type="Gene3D" id="1.20.58.1520">
    <property type="match status" value="1"/>
</dbReference>
<organism evidence="3 4">
    <name type="scientific">Pristionchus fissidentatus</name>
    <dbReference type="NCBI Taxonomy" id="1538716"/>
    <lineage>
        <taxon>Eukaryota</taxon>
        <taxon>Metazoa</taxon>
        <taxon>Ecdysozoa</taxon>
        <taxon>Nematoda</taxon>
        <taxon>Chromadorea</taxon>
        <taxon>Rhabditida</taxon>
        <taxon>Rhabditina</taxon>
        <taxon>Diplogasteromorpha</taxon>
        <taxon>Diplogasteroidea</taxon>
        <taxon>Neodiplogasteridae</taxon>
        <taxon>Pristionchus</taxon>
    </lineage>
</organism>
<dbReference type="EMBL" id="BTSY01000001">
    <property type="protein sequence ID" value="GMT11833.1"/>
    <property type="molecule type" value="Genomic_DNA"/>
</dbReference>
<keyword evidence="1" id="KW-0175">Coiled coil</keyword>
<dbReference type="PANTHER" id="PTHR19321:SF41">
    <property type="entry name" value="FASCETTO-RELATED"/>
    <property type="match status" value="1"/>
</dbReference>